<name>A0A3S2X4D0_9SPHN</name>
<reference evidence="1 2" key="1">
    <citation type="submission" date="2019-01" db="EMBL/GenBank/DDBJ databases">
        <authorList>
            <person name="Chen W.-M."/>
        </authorList>
    </citation>
    <scope>NUCLEOTIDE SEQUENCE [LARGE SCALE GENOMIC DNA]</scope>
    <source>
        <strain evidence="1 2">FSY-9</strain>
    </source>
</reference>
<evidence type="ECO:0000313" key="1">
    <source>
        <dbReference type="EMBL" id="RVU05445.1"/>
    </source>
</evidence>
<dbReference type="EMBL" id="SACO01000005">
    <property type="protein sequence ID" value="RVU05445.1"/>
    <property type="molecule type" value="Genomic_DNA"/>
</dbReference>
<dbReference type="InterPro" id="IPR018673">
    <property type="entry name" value="DUF2141"/>
</dbReference>
<comment type="caution">
    <text evidence="1">The sequence shown here is derived from an EMBL/GenBank/DDBJ whole genome shotgun (WGS) entry which is preliminary data.</text>
</comment>
<keyword evidence="2" id="KW-1185">Reference proteome</keyword>
<protein>
    <submittedName>
        <fullName evidence="1">DUF2141 domain-containing protein</fullName>
    </submittedName>
</protein>
<accession>A0A3S2X4D0</accession>
<gene>
    <name evidence="1" type="ORF">EOE18_09095</name>
</gene>
<dbReference type="Pfam" id="PF09912">
    <property type="entry name" value="DUF2141"/>
    <property type="match status" value="1"/>
</dbReference>
<organism evidence="1 2">
    <name type="scientific">Novosphingobium umbonatum</name>
    <dbReference type="NCBI Taxonomy" id="1908524"/>
    <lineage>
        <taxon>Bacteria</taxon>
        <taxon>Pseudomonadati</taxon>
        <taxon>Pseudomonadota</taxon>
        <taxon>Alphaproteobacteria</taxon>
        <taxon>Sphingomonadales</taxon>
        <taxon>Sphingomonadaceae</taxon>
        <taxon>Novosphingobium</taxon>
    </lineage>
</organism>
<dbReference type="OrthoDB" id="7449018at2"/>
<sequence>MLLSLLLAADAPVKTAVPIPSSPELGKAEGKCRPNEAGPSFLVSVNGLKDRKGHIKVEVYPATDADFLQDDNILVYQGKTFRRVEEEVPQTGPVQVCIRVPAAGAYGLTVLHDRDNNRKISLSQDGFGVANAQHFRWSMPKLPAARVVAGAGPTRINITLAYRSSLISFDPIKP</sequence>
<dbReference type="AlphaFoldDB" id="A0A3S2X4D0"/>
<dbReference type="RefSeq" id="WP_127708618.1">
    <property type="nucleotide sequence ID" value="NZ_SACO01000005.1"/>
</dbReference>
<evidence type="ECO:0000313" key="2">
    <source>
        <dbReference type="Proteomes" id="UP000282837"/>
    </source>
</evidence>
<proteinExistence type="predicted"/>
<dbReference type="Proteomes" id="UP000282837">
    <property type="component" value="Unassembled WGS sequence"/>
</dbReference>